<dbReference type="InterPro" id="IPR020843">
    <property type="entry name" value="ER"/>
</dbReference>
<protein>
    <submittedName>
        <fullName evidence="2">Predicted protein</fullName>
    </submittedName>
</protein>
<dbReference type="Gene3D" id="3.40.50.720">
    <property type="entry name" value="NAD(P)-binding Rossmann-like Domain"/>
    <property type="match status" value="1"/>
</dbReference>
<dbReference type="Pfam" id="PF08240">
    <property type="entry name" value="ADH_N"/>
    <property type="match status" value="1"/>
</dbReference>
<dbReference type="STRING" id="486041.B0D3B9"/>
<dbReference type="InterPro" id="IPR036291">
    <property type="entry name" value="NAD(P)-bd_dom_sf"/>
</dbReference>
<dbReference type="KEGG" id="lbc:LACBIDRAFT_233002"/>
<dbReference type="SUPFAM" id="SSF50129">
    <property type="entry name" value="GroES-like"/>
    <property type="match status" value="1"/>
</dbReference>
<dbReference type="GeneID" id="6074227"/>
<dbReference type="EMBL" id="DS547096">
    <property type="protein sequence ID" value="EDR10887.1"/>
    <property type="molecule type" value="Genomic_DNA"/>
</dbReference>
<dbReference type="GO" id="GO:0005739">
    <property type="term" value="C:mitochondrion"/>
    <property type="evidence" value="ECO:0007669"/>
    <property type="project" value="TreeGrafter"/>
</dbReference>
<dbReference type="CDD" id="cd05289">
    <property type="entry name" value="MDR_like_2"/>
    <property type="match status" value="1"/>
</dbReference>
<feature type="domain" description="Enoyl reductase (ER)" evidence="1">
    <location>
        <begin position="10"/>
        <end position="348"/>
    </location>
</feature>
<dbReference type="InterPro" id="IPR050700">
    <property type="entry name" value="YIM1/Zinc_Alcohol_DH_Fams"/>
</dbReference>
<dbReference type="InterPro" id="IPR011032">
    <property type="entry name" value="GroES-like_sf"/>
</dbReference>
<evidence type="ECO:0000259" key="1">
    <source>
        <dbReference type="SMART" id="SM00829"/>
    </source>
</evidence>
<dbReference type="SUPFAM" id="SSF51735">
    <property type="entry name" value="NAD(P)-binding Rossmann-fold domains"/>
    <property type="match status" value="1"/>
</dbReference>
<dbReference type="Gene3D" id="3.90.180.10">
    <property type="entry name" value="Medium-chain alcohol dehydrogenases, catalytic domain"/>
    <property type="match status" value="1"/>
</dbReference>
<dbReference type="InParanoid" id="B0D3B9"/>
<evidence type="ECO:0000313" key="2">
    <source>
        <dbReference type="EMBL" id="EDR10887.1"/>
    </source>
</evidence>
<dbReference type="OrthoDB" id="9930022at2759"/>
<gene>
    <name evidence="2" type="ORF">LACBIDRAFT_233002</name>
</gene>
<keyword evidence="3" id="KW-1185">Reference proteome</keyword>
<evidence type="ECO:0000313" key="3">
    <source>
        <dbReference type="Proteomes" id="UP000001194"/>
    </source>
</evidence>
<dbReference type="SMART" id="SM00829">
    <property type="entry name" value="PKS_ER"/>
    <property type="match status" value="1"/>
</dbReference>
<dbReference type="AlphaFoldDB" id="B0D3B9"/>
<dbReference type="InterPro" id="IPR013154">
    <property type="entry name" value="ADH-like_N"/>
</dbReference>
<sequence>MLSLAINSYTTPSNYELLDLSTPELSSPTDVLVKVHAASINPGDVKTAAGATRVMMPLTFPYKLGLDLSGTVVRVGEAVTEFAEGDEVFGMLPLTTRGGSVAEYALISSTRLVHKPTSISHTEAASLPCVAVTALQSLERANTVIEGGLSGKTVFIPAGLSGTGSIAVQLAKRVYGAGKVITTVSTSKIGKVDEFLGAGVVDQVIDYTKEDVLKLVEKGSVDFFYDTAGASMQYISVMKKGGLIISITTMPSGKEVAKLMPDAPYSILRVLDVLDWVNRWRVWWWGARLEARVETVDTSGVARVSQLVEEGKVKAVVGRTADLNDLQGIKDACAEIKAGKGGLGKFVVVMSEG</sequence>
<dbReference type="PANTHER" id="PTHR11695">
    <property type="entry name" value="ALCOHOL DEHYDROGENASE RELATED"/>
    <property type="match status" value="1"/>
</dbReference>
<reference evidence="2 3" key="1">
    <citation type="journal article" date="2008" name="Nature">
        <title>The genome of Laccaria bicolor provides insights into mycorrhizal symbiosis.</title>
        <authorList>
            <person name="Martin F."/>
            <person name="Aerts A."/>
            <person name="Ahren D."/>
            <person name="Brun A."/>
            <person name="Danchin E.G.J."/>
            <person name="Duchaussoy F."/>
            <person name="Gibon J."/>
            <person name="Kohler A."/>
            <person name="Lindquist E."/>
            <person name="Pereda V."/>
            <person name="Salamov A."/>
            <person name="Shapiro H.J."/>
            <person name="Wuyts J."/>
            <person name="Blaudez D."/>
            <person name="Buee M."/>
            <person name="Brokstein P."/>
            <person name="Canbaeck B."/>
            <person name="Cohen D."/>
            <person name="Courty P.E."/>
            <person name="Coutinho P.M."/>
            <person name="Delaruelle C."/>
            <person name="Detter J.C."/>
            <person name="Deveau A."/>
            <person name="DiFazio S."/>
            <person name="Duplessis S."/>
            <person name="Fraissinet-Tachet L."/>
            <person name="Lucic E."/>
            <person name="Frey-Klett P."/>
            <person name="Fourrey C."/>
            <person name="Feussner I."/>
            <person name="Gay G."/>
            <person name="Grimwood J."/>
            <person name="Hoegger P.J."/>
            <person name="Jain P."/>
            <person name="Kilaru S."/>
            <person name="Labbe J."/>
            <person name="Lin Y.C."/>
            <person name="Legue V."/>
            <person name="Le Tacon F."/>
            <person name="Marmeisse R."/>
            <person name="Melayah D."/>
            <person name="Montanini B."/>
            <person name="Muratet M."/>
            <person name="Nehls U."/>
            <person name="Niculita-Hirzel H."/>
            <person name="Oudot-Le Secq M.P."/>
            <person name="Peter M."/>
            <person name="Quesneville H."/>
            <person name="Rajashekar B."/>
            <person name="Reich M."/>
            <person name="Rouhier N."/>
            <person name="Schmutz J."/>
            <person name="Yin T."/>
            <person name="Chalot M."/>
            <person name="Henrissat B."/>
            <person name="Kuees U."/>
            <person name="Lucas S."/>
            <person name="Van de Peer Y."/>
            <person name="Podila G.K."/>
            <person name="Polle A."/>
            <person name="Pukkila P.J."/>
            <person name="Richardson P.M."/>
            <person name="Rouze P."/>
            <person name="Sanders I.R."/>
            <person name="Stajich J.E."/>
            <person name="Tunlid A."/>
            <person name="Tuskan G."/>
            <person name="Grigoriev I.V."/>
        </authorList>
    </citation>
    <scope>NUCLEOTIDE SEQUENCE [LARGE SCALE GENOMIC DNA]</scope>
    <source>
        <strain evidence="3">S238N-H82 / ATCC MYA-4686</strain>
    </source>
</reference>
<accession>B0D3B9</accession>
<dbReference type="Pfam" id="PF13602">
    <property type="entry name" value="ADH_zinc_N_2"/>
    <property type="match status" value="1"/>
</dbReference>
<dbReference type="HOGENOM" id="CLU_026673_3_3_1"/>
<name>B0D3B9_LACBS</name>
<dbReference type="Proteomes" id="UP000001194">
    <property type="component" value="Unassembled WGS sequence"/>
</dbReference>
<dbReference type="GO" id="GO:0016491">
    <property type="term" value="F:oxidoreductase activity"/>
    <property type="evidence" value="ECO:0007669"/>
    <property type="project" value="InterPro"/>
</dbReference>
<dbReference type="RefSeq" id="XP_001878188.1">
    <property type="nucleotide sequence ID" value="XM_001878153.1"/>
</dbReference>
<dbReference type="PANTHER" id="PTHR11695:SF294">
    <property type="entry name" value="RETICULON-4-INTERACTING PROTEIN 1, MITOCHONDRIAL"/>
    <property type="match status" value="1"/>
</dbReference>
<organism evidence="3">
    <name type="scientific">Laccaria bicolor (strain S238N-H82 / ATCC MYA-4686)</name>
    <name type="common">Bicoloured deceiver</name>
    <name type="synonym">Laccaria laccata var. bicolor</name>
    <dbReference type="NCBI Taxonomy" id="486041"/>
    <lineage>
        <taxon>Eukaryota</taxon>
        <taxon>Fungi</taxon>
        <taxon>Dikarya</taxon>
        <taxon>Basidiomycota</taxon>
        <taxon>Agaricomycotina</taxon>
        <taxon>Agaricomycetes</taxon>
        <taxon>Agaricomycetidae</taxon>
        <taxon>Agaricales</taxon>
        <taxon>Agaricineae</taxon>
        <taxon>Hydnangiaceae</taxon>
        <taxon>Laccaria</taxon>
    </lineage>
</organism>
<proteinExistence type="predicted"/>